<protein>
    <submittedName>
        <fullName evidence="2">General secretion pathway protein G</fullName>
    </submittedName>
</protein>
<evidence type="ECO:0000256" key="1">
    <source>
        <dbReference type="SAM" id="MobiDB-lite"/>
    </source>
</evidence>
<dbReference type="RefSeq" id="WP_246301991.1">
    <property type="nucleotide sequence ID" value="NZ_JACCCW010000002.1"/>
</dbReference>
<name>A0A7Y9THA4_9BACT</name>
<reference evidence="2 3" key="1">
    <citation type="submission" date="2020-07" db="EMBL/GenBank/DDBJ databases">
        <title>Genomic Encyclopedia of Type Strains, Phase IV (KMG-V): Genome sequencing to study the core and pangenomes of soil and plant-associated prokaryotes.</title>
        <authorList>
            <person name="Whitman W."/>
        </authorList>
    </citation>
    <scope>NUCLEOTIDE SEQUENCE [LARGE SCALE GENOMIC DNA]</scope>
    <source>
        <strain evidence="2 3">X4EP2</strain>
    </source>
</reference>
<evidence type="ECO:0000313" key="2">
    <source>
        <dbReference type="EMBL" id="NYF80831.1"/>
    </source>
</evidence>
<gene>
    <name evidence="2" type="ORF">HDF17_003151</name>
</gene>
<dbReference type="SUPFAM" id="SSF54523">
    <property type="entry name" value="Pili subunits"/>
    <property type="match status" value="1"/>
</dbReference>
<dbReference type="EMBL" id="JACCCW010000002">
    <property type="protein sequence ID" value="NYF80831.1"/>
    <property type="molecule type" value="Genomic_DNA"/>
</dbReference>
<feature type="compositionally biased region" description="Polar residues" evidence="1">
    <location>
        <begin position="104"/>
        <end position="117"/>
    </location>
</feature>
<comment type="caution">
    <text evidence="2">The sequence shown here is derived from an EMBL/GenBank/DDBJ whole genome shotgun (WGS) entry which is preliminary data.</text>
</comment>
<accession>A0A7Y9THA4</accession>
<feature type="region of interest" description="Disordered" evidence="1">
    <location>
        <begin position="96"/>
        <end position="117"/>
    </location>
</feature>
<dbReference type="AlphaFoldDB" id="A0A7Y9THA4"/>
<dbReference type="Proteomes" id="UP000589520">
    <property type="component" value="Unassembled WGS sequence"/>
</dbReference>
<proteinExistence type="predicted"/>
<organism evidence="2 3">
    <name type="scientific">Granulicella arctica</name>
    <dbReference type="NCBI Taxonomy" id="940613"/>
    <lineage>
        <taxon>Bacteria</taxon>
        <taxon>Pseudomonadati</taxon>
        <taxon>Acidobacteriota</taxon>
        <taxon>Terriglobia</taxon>
        <taxon>Terriglobales</taxon>
        <taxon>Acidobacteriaceae</taxon>
        <taxon>Granulicella</taxon>
    </lineage>
</organism>
<evidence type="ECO:0000313" key="3">
    <source>
        <dbReference type="Proteomes" id="UP000589520"/>
    </source>
</evidence>
<sequence length="117" mass="12877">MIVMIVIAILAAFAIPKYLESVRKAKEAVLKQDLHVMREAIDSYTVDKEKAPESLDDLVTAGYLKSMPKDPITSRTDTWVPAQDDTLMTVDQTQSGINDVHSGAQETSSEGTAYSSW</sequence>
<dbReference type="Gene3D" id="3.30.700.10">
    <property type="entry name" value="Glycoprotein, Type 4 Pilin"/>
    <property type="match status" value="1"/>
</dbReference>
<dbReference type="InterPro" id="IPR045584">
    <property type="entry name" value="Pilin-like"/>
</dbReference>
<keyword evidence="3" id="KW-1185">Reference proteome</keyword>